<keyword evidence="1" id="KW-0653">Protein transport</keyword>
<dbReference type="InterPro" id="IPR039682">
    <property type="entry name" value="Sec8/EXOC4"/>
</dbReference>
<dbReference type="GO" id="GO:0000145">
    <property type="term" value="C:exocyst"/>
    <property type="evidence" value="ECO:0007669"/>
    <property type="project" value="UniProtKB-UniRule"/>
</dbReference>
<comment type="caution">
    <text evidence="2">The sequence shown here is derived from an EMBL/GenBank/DDBJ whole genome shotgun (WGS) entry which is preliminary data.</text>
</comment>
<sequence>SGAVRDFLERFGVESFMPHVEMEYRTRVSEVLNQEDALRPVVRPRGCVYTSNVTEGRPIFPALLTLQSYIAQMLMWVKAMPPIAAMLSCAYREIASRFVEGCEAKLKLLTAGSTCAELYAIPEVAACMEGNVAHPLHKELLGKEQITQDDLWSISPTKSSGILVNLGTLSDNLEFFADALSLLVPAPQLEDPLVPAGNEMLGVTARCRVVSSKCLHHMRLEIGLQGLFYLSRLWRPGVSSQVDPVLQEAEMQDCSVSMTHMLDRVQNILQ</sequence>
<accession>A0AAE0CGA3</accession>
<organism evidence="2 3">
    <name type="scientific">Cymbomonas tetramitiformis</name>
    <dbReference type="NCBI Taxonomy" id="36881"/>
    <lineage>
        <taxon>Eukaryota</taxon>
        <taxon>Viridiplantae</taxon>
        <taxon>Chlorophyta</taxon>
        <taxon>Pyramimonadophyceae</taxon>
        <taxon>Pyramimonadales</taxon>
        <taxon>Pyramimonadaceae</taxon>
        <taxon>Cymbomonas</taxon>
    </lineage>
</organism>
<dbReference type="PANTHER" id="PTHR14146:SF0">
    <property type="entry name" value="EXOCYST COMPLEX COMPONENT 4"/>
    <property type="match status" value="1"/>
</dbReference>
<dbReference type="GO" id="GO:0006893">
    <property type="term" value="P:Golgi to plasma membrane transport"/>
    <property type="evidence" value="ECO:0007669"/>
    <property type="project" value="TreeGrafter"/>
</dbReference>
<dbReference type="GO" id="GO:0006612">
    <property type="term" value="P:protein targeting to membrane"/>
    <property type="evidence" value="ECO:0007669"/>
    <property type="project" value="UniProtKB-UniRule"/>
</dbReference>
<feature type="non-terminal residue" evidence="2">
    <location>
        <position position="1"/>
    </location>
</feature>
<evidence type="ECO:0000256" key="1">
    <source>
        <dbReference type="RuleBase" id="RU367079"/>
    </source>
</evidence>
<dbReference type="PANTHER" id="PTHR14146">
    <property type="entry name" value="EXOCYST COMPLEX COMPONENT 4"/>
    <property type="match status" value="1"/>
</dbReference>
<keyword evidence="3" id="KW-1185">Reference proteome</keyword>
<protein>
    <recommendedName>
        <fullName evidence="1">Exocyst complex component Sec8</fullName>
    </recommendedName>
</protein>
<evidence type="ECO:0000313" key="2">
    <source>
        <dbReference type="EMBL" id="KAK3254537.1"/>
    </source>
</evidence>
<feature type="non-terminal residue" evidence="2">
    <location>
        <position position="270"/>
    </location>
</feature>
<keyword evidence="1" id="KW-0813">Transport</keyword>
<keyword evidence="1" id="KW-0268">Exocytosis</keyword>
<dbReference type="GO" id="GO:0015031">
    <property type="term" value="P:protein transport"/>
    <property type="evidence" value="ECO:0007669"/>
    <property type="project" value="UniProtKB-KW"/>
</dbReference>
<dbReference type="AlphaFoldDB" id="A0AAE0CGA3"/>
<proteinExistence type="inferred from homology"/>
<dbReference type="GO" id="GO:0090522">
    <property type="term" value="P:vesicle tethering involved in exocytosis"/>
    <property type="evidence" value="ECO:0007669"/>
    <property type="project" value="UniProtKB-UniRule"/>
</dbReference>
<evidence type="ECO:0000313" key="3">
    <source>
        <dbReference type="Proteomes" id="UP001190700"/>
    </source>
</evidence>
<name>A0AAE0CGA3_9CHLO</name>
<dbReference type="Proteomes" id="UP001190700">
    <property type="component" value="Unassembled WGS sequence"/>
</dbReference>
<reference evidence="2 3" key="1">
    <citation type="journal article" date="2015" name="Genome Biol. Evol.">
        <title>Comparative Genomics of a Bacterivorous Green Alga Reveals Evolutionary Causalities and Consequences of Phago-Mixotrophic Mode of Nutrition.</title>
        <authorList>
            <person name="Burns J.A."/>
            <person name="Paasch A."/>
            <person name="Narechania A."/>
            <person name="Kim E."/>
        </authorList>
    </citation>
    <scope>NUCLEOTIDE SEQUENCE [LARGE SCALE GENOMIC DNA]</scope>
    <source>
        <strain evidence="2 3">PLY_AMNH</strain>
    </source>
</reference>
<comment type="similarity">
    <text evidence="1">Belongs to the SEC8 family.</text>
</comment>
<gene>
    <name evidence="2" type="ORF">CYMTET_36250</name>
</gene>
<comment type="function">
    <text evidence="1">Component of the exocyst complex involved in the docking of exocytic vesicles with fusion sites on the plasma membrane.</text>
</comment>
<dbReference type="EMBL" id="LGRX02023461">
    <property type="protein sequence ID" value="KAK3254537.1"/>
    <property type="molecule type" value="Genomic_DNA"/>
</dbReference>